<evidence type="ECO:0000259" key="1">
    <source>
        <dbReference type="PROSITE" id="PS51186"/>
    </source>
</evidence>
<evidence type="ECO:0000313" key="2">
    <source>
        <dbReference type="EMBL" id="MBF9220832.1"/>
    </source>
</evidence>
<feature type="domain" description="N-acetyltransferase" evidence="1">
    <location>
        <begin position="4"/>
        <end position="167"/>
    </location>
</feature>
<sequence length="181" mass="20980">MNNDILRPLTADDLEMVRAWRNSDAVAQYMYTSTPVSAEQQQAWFARISADASKAYWVIQNQGRPVGVANLYDINAAFKSCYWAFYLGETDLRGSGLGAKVEMAVLDYVFEERKLNKLLCEVFVSNDKVIAMHEKFGFRRESYFRQHVHKNGVFHDVVGLAMLQREWQQLREGLRARFLRT</sequence>
<comment type="caution">
    <text evidence="2">The sequence shown here is derived from an EMBL/GenBank/DDBJ whole genome shotgun (WGS) entry which is preliminary data.</text>
</comment>
<dbReference type="PANTHER" id="PTHR43415">
    <property type="entry name" value="SPERMIDINE N(1)-ACETYLTRANSFERASE"/>
    <property type="match status" value="1"/>
</dbReference>
<keyword evidence="2" id="KW-0012">Acyltransferase</keyword>
<dbReference type="GO" id="GO:0016746">
    <property type="term" value="F:acyltransferase activity"/>
    <property type="evidence" value="ECO:0007669"/>
    <property type="project" value="UniProtKB-KW"/>
</dbReference>
<protein>
    <submittedName>
        <fullName evidence="2">UDP-4-amino-4, 6-dideoxy-N-acetyl-beta-L-altrosamine N-acetyltransferase</fullName>
        <ecNumber evidence="2">2.3.1.202</ecNumber>
    </submittedName>
</protein>
<gene>
    <name evidence="2" type="primary">pseH</name>
    <name evidence="2" type="ORF">I2H31_06935</name>
</gene>
<dbReference type="InterPro" id="IPR020036">
    <property type="entry name" value="PseH"/>
</dbReference>
<reference evidence="2 3" key="1">
    <citation type="submission" date="2020-11" db="EMBL/GenBank/DDBJ databases">
        <authorList>
            <person name="Kim M.K."/>
        </authorList>
    </citation>
    <scope>NUCLEOTIDE SEQUENCE [LARGE SCALE GENOMIC DNA]</scope>
    <source>
        <strain evidence="2 3">BT662</strain>
    </source>
</reference>
<evidence type="ECO:0000313" key="3">
    <source>
        <dbReference type="Proteomes" id="UP000618931"/>
    </source>
</evidence>
<dbReference type="Pfam" id="PF13302">
    <property type="entry name" value="Acetyltransf_3"/>
    <property type="match status" value="1"/>
</dbReference>
<dbReference type="SUPFAM" id="SSF55729">
    <property type="entry name" value="Acyl-CoA N-acyltransferases (Nat)"/>
    <property type="match status" value="1"/>
</dbReference>
<organism evidence="2 3">
    <name type="scientific">Hymenobacter ruricola</name>
    <dbReference type="NCBI Taxonomy" id="2791023"/>
    <lineage>
        <taxon>Bacteria</taxon>
        <taxon>Pseudomonadati</taxon>
        <taxon>Bacteroidota</taxon>
        <taxon>Cytophagia</taxon>
        <taxon>Cytophagales</taxon>
        <taxon>Hymenobacteraceae</taxon>
        <taxon>Hymenobacter</taxon>
    </lineage>
</organism>
<dbReference type="NCBIfam" id="TIGR03585">
    <property type="entry name" value="PseH"/>
    <property type="match status" value="1"/>
</dbReference>
<dbReference type="Gene3D" id="3.40.630.30">
    <property type="match status" value="1"/>
</dbReference>
<dbReference type="EC" id="2.3.1.202" evidence="2"/>
<dbReference type="RefSeq" id="WP_196292261.1">
    <property type="nucleotide sequence ID" value="NZ_JADQDM010000002.1"/>
</dbReference>
<dbReference type="InterPro" id="IPR000182">
    <property type="entry name" value="GNAT_dom"/>
</dbReference>
<keyword evidence="3" id="KW-1185">Reference proteome</keyword>
<name>A0ABS0I2J6_9BACT</name>
<dbReference type="PROSITE" id="PS51186">
    <property type="entry name" value="GNAT"/>
    <property type="match status" value="1"/>
</dbReference>
<accession>A0ABS0I2J6</accession>
<proteinExistence type="predicted"/>
<dbReference type="PANTHER" id="PTHR43415:SF3">
    <property type="entry name" value="GNAT-FAMILY ACETYLTRANSFERASE"/>
    <property type="match status" value="1"/>
</dbReference>
<keyword evidence="2" id="KW-0808">Transferase</keyword>
<dbReference type="Proteomes" id="UP000618931">
    <property type="component" value="Unassembled WGS sequence"/>
</dbReference>
<dbReference type="EMBL" id="JADQDM010000002">
    <property type="protein sequence ID" value="MBF9220832.1"/>
    <property type="molecule type" value="Genomic_DNA"/>
</dbReference>
<dbReference type="InterPro" id="IPR016181">
    <property type="entry name" value="Acyl_CoA_acyltransferase"/>
</dbReference>